<evidence type="ECO:0000256" key="1">
    <source>
        <dbReference type="SAM" id="MobiDB-lite"/>
    </source>
</evidence>
<gene>
    <name evidence="2" type="ORF">OsI_09952</name>
</gene>
<name>B8AMV7_ORYSI</name>
<proteinExistence type="predicted"/>
<dbReference type="Gramene" id="BGIOSGA011825-TA">
    <property type="protein sequence ID" value="BGIOSGA011825-PA"/>
    <property type="gene ID" value="BGIOSGA011825"/>
</dbReference>
<feature type="compositionally biased region" description="Basic and acidic residues" evidence="1">
    <location>
        <begin position="1"/>
        <end position="17"/>
    </location>
</feature>
<dbReference type="Proteomes" id="UP000007015">
    <property type="component" value="Chromosome 3"/>
</dbReference>
<evidence type="ECO:0000313" key="2">
    <source>
        <dbReference type="EMBL" id="EEC74487.1"/>
    </source>
</evidence>
<sequence>MIRHEAENGTEKIKQARGEGAYMGPGTTDDGMDRRREEMEPSSRRDADTPRSGTAEEGGRKTRRSRRGMR</sequence>
<feature type="compositionally biased region" description="Basic and acidic residues" evidence="1">
    <location>
        <begin position="31"/>
        <end position="49"/>
    </location>
</feature>
<feature type="region of interest" description="Disordered" evidence="1">
    <location>
        <begin position="1"/>
        <end position="70"/>
    </location>
</feature>
<evidence type="ECO:0000313" key="3">
    <source>
        <dbReference type="Proteomes" id="UP000007015"/>
    </source>
</evidence>
<keyword evidence="3" id="KW-1185">Reference proteome</keyword>
<reference evidence="2 3" key="1">
    <citation type="journal article" date="2005" name="PLoS Biol.">
        <title>The genomes of Oryza sativa: a history of duplications.</title>
        <authorList>
            <person name="Yu J."/>
            <person name="Wang J."/>
            <person name="Lin W."/>
            <person name="Li S."/>
            <person name="Li H."/>
            <person name="Zhou J."/>
            <person name="Ni P."/>
            <person name="Dong W."/>
            <person name="Hu S."/>
            <person name="Zeng C."/>
            <person name="Zhang J."/>
            <person name="Zhang Y."/>
            <person name="Li R."/>
            <person name="Xu Z."/>
            <person name="Li S."/>
            <person name="Li X."/>
            <person name="Zheng H."/>
            <person name="Cong L."/>
            <person name="Lin L."/>
            <person name="Yin J."/>
            <person name="Geng J."/>
            <person name="Li G."/>
            <person name="Shi J."/>
            <person name="Liu J."/>
            <person name="Lv H."/>
            <person name="Li J."/>
            <person name="Wang J."/>
            <person name="Deng Y."/>
            <person name="Ran L."/>
            <person name="Shi X."/>
            <person name="Wang X."/>
            <person name="Wu Q."/>
            <person name="Li C."/>
            <person name="Ren X."/>
            <person name="Wang J."/>
            <person name="Wang X."/>
            <person name="Li D."/>
            <person name="Liu D."/>
            <person name="Zhang X."/>
            <person name="Ji Z."/>
            <person name="Zhao W."/>
            <person name="Sun Y."/>
            <person name="Zhang Z."/>
            <person name="Bao J."/>
            <person name="Han Y."/>
            <person name="Dong L."/>
            <person name="Ji J."/>
            <person name="Chen P."/>
            <person name="Wu S."/>
            <person name="Liu J."/>
            <person name="Xiao Y."/>
            <person name="Bu D."/>
            <person name="Tan J."/>
            <person name="Yang L."/>
            <person name="Ye C."/>
            <person name="Zhang J."/>
            <person name="Xu J."/>
            <person name="Zhou Y."/>
            <person name="Yu Y."/>
            <person name="Zhang B."/>
            <person name="Zhuang S."/>
            <person name="Wei H."/>
            <person name="Liu B."/>
            <person name="Lei M."/>
            <person name="Yu H."/>
            <person name="Li Y."/>
            <person name="Xu H."/>
            <person name="Wei S."/>
            <person name="He X."/>
            <person name="Fang L."/>
            <person name="Zhang Z."/>
            <person name="Zhang Y."/>
            <person name="Huang X."/>
            <person name="Su Z."/>
            <person name="Tong W."/>
            <person name="Li J."/>
            <person name="Tong Z."/>
            <person name="Li S."/>
            <person name="Ye J."/>
            <person name="Wang L."/>
            <person name="Fang L."/>
            <person name="Lei T."/>
            <person name="Chen C."/>
            <person name="Chen H."/>
            <person name="Xu Z."/>
            <person name="Li H."/>
            <person name="Huang H."/>
            <person name="Zhang F."/>
            <person name="Xu H."/>
            <person name="Li N."/>
            <person name="Zhao C."/>
            <person name="Li S."/>
            <person name="Dong L."/>
            <person name="Huang Y."/>
            <person name="Li L."/>
            <person name="Xi Y."/>
            <person name="Qi Q."/>
            <person name="Li W."/>
            <person name="Zhang B."/>
            <person name="Hu W."/>
            <person name="Zhang Y."/>
            <person name="Tian X."/>
            <person name="Jiao Y."/>
            <person name="Liang X."/>
            <person name="Jin J."/>
            <person name="Gao L."/>
            <person name="Zheng W."/>
            <person name="Hao B."/>
            <person name="Liu S."/>
            <person name="Wang W."/>
            <person name="Yuan L."/>
            <person name="Cao M."/>
            <person name="McDermott J."/>
            <person name="Samudrala R."/>
            <person name="Wang J."/>
            <person name="Wong G.K."/>
            <person name="Yang H."/>
        </authorList>
    </citation>
    <scope>NUCLEOTIDE SEQUENCE [LARGE SCALE GENOMIC DNA]</scope>
    <source>
        <strain evidence="3">cv. 93-11</strain>
    </source>
</reference>
<accession>B8AMV7</accession>
<feature type="compositionally biased region" description="Basic residues" evidence="1">
    <location>
        <begin position="61"/>
        <end position="70"/>
    </location>
</feature>
<dbReference type="EMBL" id="CM000128">
    <property type="protein sequence ID" value="EEC74487.1"/>
    <property type="molecule type" value="Genomic_DNA"/>
</dbReference>
<dbReference type="AlphaFoldDB" id="B8AMV7"/>
<dbReference type="HOGENOM" id="CLU_2762301_0_0_1"/>
<protein>
    <submittedName>
        <fullName evidence="2">Uncharacterized protein</fullName>
    </submittedName>
</protein>
<organism evidence="2 3">
    <name type="scientific">Oryza sativa subsp. indica</name>
    <name type="common">Rice</name>
    <dbReference type="NCBI Taxonomy" id="39946"/>
    <lineage>
        <taxon>Eukaryota</taxon>
        <taxon>Viridiplantae</taxon>
        <taxon>Streptophyta</taxon>
        <taxon>Embryophyta</taxon>
        <taxon>Tracheophyta</taxon>
        <taxon>Spermatophyta</taxon>
        <taxon>Magnoliopsida</taxon>
        <taxon>Liliopsida</taxon>
        <taxon>Poales</taxon>
        <taxon>Poaceae</taxon>
        <taxon>BOP clade</taxon>
        <taxon>Oryzoideae</taxon>
        <taxon>Oryzeae</taxon>
        <taxon>Oryzinae</taxon>
        <taxon>Oryza</taxon>
        <taxon>Oryza sativa</taxon>
    </lineage>
</organism>